<feature type="non-terminal residue" evidence="1">
    <location>
        <position position="1"/>
    </location>
</feature>
<name>A0A656JZQ1_PSESF</name>
<sequence length="34" mass="3660">ELPPVAAIAEQFAGRVPEGVLYCVRAALQSEFEV</sequence>
<organism evidence="1 2">
    <name type="scientific">Pseudomonas syringae pv. actinidiae ICMP 19096</name>
    <dbReference type="NCBI Taxonomy" id="1194405"/>
    <lineage>
        <taxon>Bacteria</taxon>
        <taxon>Pseudomonadati</taxon>
        <taxon>Pseudomonadota</taxon>
        <taxon>Gammaproteobacteria</taxon>
        <taxon>Pseudomonadales</taxon>
        <taxon>Pseudomonadaceae</taxon>
        <taxon>Pseudomonas</taxon>
        <taxon>Pseudomonas syringae</taxon>
    </lineage>
</organism>
<keyword evidence="1" id="KW-0378">Hydrolase</keyword>
<keyword evidence="1" id="KW-0547">Nucleotide-binding</keyword>
<dbReference type="AlphaFoldDB" id="A0A656JZQ1"/>
<accession>A0A656JZQ1</accession>
<evidence type="ECO:0000313" key="1">
    <source>
        <dbReference type="EMBL" id="EPN62950.1"/>
    </source>
</evidence>
<dbReference type="Proteomes" id="UP000018849">
    <property type="component" value="Unassembled WGS sequence"/>
</dbReference>
<protein>
    <submittedName>
        <fullName evidence="1">ATP-dependent DNA helicase RecQ</fullName>
    </submittedName>
</protein>
<keyword evidence="1" id="KW-0347">Helicase</keyword>
<reference evidence="1 2" key="1">
    <citation type="journal article" date="2013" name="PLoS Pathog.">
        <title>Genomic analysis of the Kiwifruit pathogen Pseudomonas syringae pv. actinidiae provides insight into the origins of an emergent plant disease.</title>
        <authorList>
            <person name="McCann H.C."/>
            <person name="Rikkerink E.H."/>
            <person name="Bertels F."/>
            <person name="Fiers M."/>
            <person name="Lu A."/>
            <person name="Rees-George J."/>
            <person name="Andersen M.T."/>
            <person name="Gleave A.P."/>
            <person name="Haubold B."/>
            <person name="Wohlers M.W."/>
            <person name="Guttman D.S."/>
            <person name="Wang P.W."/>
            <person name="Straub C."/>
            <person name="Vanneste J.L."/>
            <person name="Rainey P.B."/>
            <person name="Templeton M.D."/>
        </authorList>
    </citation>
    <scope>NUCLEOTIDE SEQUENCE [LARGE SCALE GENOMIC DNA]</scope>
    <source>
        <strain evidence="1 2">ICMP 19096</strain>
    </source>
</reference>
<evidence type="ECO:0000313" key="2">
    <source>
        <dbReference type="Proteomes" id="UP000018849"/>
    </source>
</evidence>
<keyword evidence="1" id="KW-0067">ATP-binding</keyword>
<dbReference type="GO" id="GO:0004386">
    <property type="term" value="F:helicase activity"/>
    <property type="evidence" value="ECO:0007669"/>
    <property type="project" value="UniProtKB-KW"/>
</dbReference>
<proteinExistence type="predicted"/>
<comment type="caution">
    <text evidence="1">The sequence shown here is derived from an EMBL/GenBank/DDBJ whole genome shotgun (WGS) entry which is preliminary data.</text>
</comment>
<dbReference type="EMBL" id="AOKF01001075">
    <property type="protein sequence ID" value="EPN62950.1"/>
    <property type="molecule type" value="Genomic_DNA"/>
</dbReference>
<gene>
    <name evidence="1" type="ORF">A245_12785</name>
</gene>